<feature type="transmembrane region" description="Helical" evidence="7">
    <location>
        <begin position="324"/>
        <end position="341"/>
    </location>
</feature>
<feature type="transmembrane region" description="Helical" evidence="7">
    <location>
        <begin position="446"/>
        <end position="471"/>
    </location>
</feature>
<dbReference type="GO" id="GO:1902600">
    <property type="term" value="P:proton transmembrane transport"/>
    <property type="evidence" value="ECO:0007669"/>
    <property type="project" value="InterPro"/>
</dbReference>
<name>A0A0F5IIP2_9BACT</name>
<dbReference type="GO" id="GO:0016020">
    <property type="term" value="C:membrane"/>
    <property type="evidence" value="ECO:0007669"/>
    <property type="project" value="UniProtKB-SubCell"/>
</dbReference>
<evidence type="ECO:0000256" key="1">
    <source>
        <dbReference type="ARBA" id="ARBA00004141"/>
    </source>
</evidence>
<dbReference type="Gene3D" id="1.20.1530.20">
    <property type="match status" value="1"/>
</dbReference>
<dbReference type="PANTHER" id="PTHR32468">
    <property type="entry name" value="CATION/H + ANTIPORTER"/>
    <property type="match status" value="1"/>
</dbReference>
<organism evidence="9 10">
    <name type="scientific">Parabacteroides gordonii MS-1 = DSM 23371</name>
    <dbReference type="NCBI Taxonomy" id="1203610"/>
    <lineage>
        <taxon>Bacteria</taxon>
        <taxon>Pseudomonadati</taxon>
        <taxon>Bacteroidota</taxon>
        <taxon>Bacteroidia</taxon>
        <taxon>Bacteroidales</taxon>
        <taxon>Tannerellaceae</taxon>
        <taxon>Parabacteroides</taxon>
    </lineage>
</organism>
<dbReference type="PANTHER" id="PTHR32468:SF0">
    <property type="entry name" value="K(+)_H(+) ANTIPORTER 1"/>
    <property type="match status" value="1"/>
</dbReference>
<dbReference type="EMBL" id="AQHW01000033">
    <property type="protein sequence ID" value="KKB45406.1"/>
    <property type="molecule type" value="Genomic_DNA"/>
</dbReference>
<proteinExistence type="predicted"/>
<accession>A0A0F5IIP2</accession>
<evidence type="ECO:0000256" key="6">
    <source>
        <dbReference type="ARBA" id="ARBA00023136"/>
    </source>
</evidence>
<dbReference type="InterPro" id="IPR006153">
    <property type="entry name" value="Cation/H_exchanger_TM"/>
</dbReference>
<feature type="transmembrane region" description="Helical" evidence="7">
    <location>
        <begin position="381"/>
        <end position="402"/>
    </location>
</feature>
<keyword evidence="10" id="KW-1185">Reference proteome</keyword>
<dbReference type="InterPro" id="IPR038770">
    <property type="entry name" value="Na+/solute_symporter_sf"/>
</dbReference>
<feature type="transmembrane region" description="Helical" evidence="7">
    <location>
        <begin position="66"/>
        <end position="87"/>
    </location>
</feature>
<dbReference type="InterPro" id="IPR050794">
    <property type="entry name" value="CPA2_transporter"/>
</dbReference>
<evidence type="ECO:0000256" key="2">
    <source>
        <dbReference type="ARBA" id="ARBA00022448"/>
    </source>
</evidence>
<dbReference type="PATRIC" id="fig|1203610.3.peg.5537"/>
<dbReference type="HOGENOM" id="CLU_005126_10_2_10"/>
<dbReference type="GO" id="GO:0015297">
    <property type="term" value="F:antiporter activity"/>
    <property type="evidence" value="ECO:0007669"/>
    <property type="project" value="InterPro"/>
</dbReference>
<keyword evidence="5" id="KW-0406">Ion transport</keyword>
<dbReference type="Pfam" id="PF00999">
    <property type="entry name" value="Na_H_Exchanger"/>
    <property type="match status" value="1"/>
</dbReference>
<evidence type="ECO:0000256" key="7">
    <source>
        <dbReference type="SAM" id="Phobius"/>
    </source>
</evidence>
<sequence length="773" mass="86249">MQHMSRGTKSITFYVVMILVFGSLMYFVAKEGESQQLESAMTSAYDAPKDLGEGFSVFWELMQHHIQSPIGILLLQIITILITCRLFGWLFQKIGQPTVIGEIVAGIVLGPSVLGHIMPEVSGFLFPIESLANITILSQFGLILFMFAIGMELDITEVRKKLKETILISHTSTIVPFFCGMLTAYFVYDTYADKSTPFLSFALFIGIAMSITAFPVLARIIQERGLTRTHLGTISLASAANGDITAWCLLAVVIAIAQAGSMLSAVYNILFSVIYIAFMFFAVRPFLRMIGHIYHNKEVIDKGLVAFMFLLLIISAYLTEMLGLHALFGAFIAGVVMPSNVKFRKIMTEKVEDVSLALFLPLFFVSTGLRTEIGLLNSPELWWMCGIFIIVAIIGKFGGAMFSARFVGESWKDSLYIGALMNTRGLMELVVLTIGYEMKILPPSIFVMLVLMTLVTTFMTIPLVSFIKFCFQTREKIKEYKAVDVADGTFKVLLSFGRAGNGQIMLDVAYQMFAHKRHQVDLTALHLTVGSDVNPLHTDNFEEVSFGPILYGAKKLGVNIDTRYEVSNNAGQDITDIANNEGFDFLLVGSGISMSNQPDDIEANRYRTSFYNKYFKRFKAPESWFYPGALLKDKTKMFIGKSNCDVGVFVNRGFVKASNVIVVIDSENDLFLLDYTATLLKTTHGSAAILDRSSSTTPGNEKIRHAISQFTESTKQTSLLADKDMTAAIFGSYNFMLISYESWNDVSEHRREALQKMPSTLILNHKEKKEKEE</sequence>
<keyword evidence="2" id="KW-0813">Transport</keyword>
<feature type="transmembrane region" description="Helical" evidence="7">
    <location>
        <begin position="233"/>
        <end position="259"/>
    </location>
</feature>
<feature type="transmembrane region" description="Helical" evidence="7">
    <location>
        <begin position="130"/>
        <end position="153"/>
    </location>
</feature>
<feature type="transmembrane region" description="Helical" evidence="7">
    <location>
        <begin position="12"/>
        <end position="29"/>
    </location>
</feature>
<evidence type="ECO:0000256" key="5">
    <source>
        <dbReference type="ARBA" id="ARBA00023065"/>
    </source>
</evidence>
<evidence type="ECO:0000256" key="4">
    <source>
        <dbReference type="ARBA" id="ARBA00022989"/>
    </source>
</evidence>
<keyword evidence="6 7" id="KW-0472">Membrane</keyword>
<feature type="domain" description="Cation/H+ exchanger transmembrane" evidence="8">
    <location>
        <begin position="85"/>
        <end position="461"/>
    </location>
</feature>
<keyword evidence="3 7" id="KW-0812">Transmembrane</keyword>
<feature type="transmembrane region" description="Helical" evidence="7">
    <location>
        <begin position="265"/>
        <end position="287"/>
    </location>
</feature>
<dbReference type="AlphaFoldDB" id="A0A0F5IIP2"/>
<feature type="transmembrane region" description="Helical" evidence="7">
    <location>
        <begin position="414"/>
        <end position="434"/>
    </location>
</feature>
<reference evidence="9 10" key="1">
    <citation type="submission" date="2013-04" db="EMBL/GenBank/DDBJ databases">
        <title>The Genome Sequence of Parabacteroides gordonii DSM 23371.</title>
        <authorList>
            <consortium name="The Broad Institute Genomics Platform"/>
            <person name="Earl A."/>
            <person name="Ward D."/>
            <person name="Feldgarden M."/>
            <person name="Gevers D."/>
            <person name="Martens E."/>
            <person name="Sakamoto M."/>
            <person name="Benno Y."/>
            <person name="Suzuki N."/>
            <person name="Matsunaga N."/>
            <person name="Koshihara K."/>
            <person name="Seki M."/>
            <person name="Komiya H."/>
            <person name="Walker B."/>
            <person name="Young S."/>
            <person name="Zeng Q."/>
            <person name="Gargeya S."/>
            <person name="Fitzgerald M."/>
            <person name="Haas B."/>
            <person name="Abouelleil A."/>
            <person name="Allen A.W."/>
            <person name="Alvarado L."/>
            <person name="Arachchi H.M."/>
            <person name="Berlin A.M."/>
            <person name="Chapman S.B."/>
            <person name="Gainer-Dewar J."/>
            <person name="Goldberg J."/>
            <person name="Griggs A."/>
            <person name="Gujja S."/>
            <person name="Hansen M."/>
            <person name="Howarth C."/>
            <person name="Imamovic A."/>
            <person name="Ireland A."/>
            <person name="Larimer J."/>
            <person name="McCowan C."/>
            <person name="Murphy C."/>
            <person name="Pearson M."/>
            <person name="Poon T.W."/>
            <person name="Priest M."/>
            <person name="Roberts A."/>
            <person name="Saif S."/>
            <person name="Shea T."/>
            <person name="Sisk P."/>
            <person name="Sykes S."/>
            <person name="Wortman J."/>
            <person name="Nusbaum C."/>
            <person name="Birren B."/>
        </authorList>
    </citation>
    <scope>NUCLEOTIDE SEQUENCE [LARGE SCALE GENOMIC DNA]</scope>
    <source>
        <strain evidence="9 10">MS-1</strain>
    </source>
</reference>
<feature type="transmembrane region" description="Helical" evidence="7">
    <location>
        <begin position="165"/>
        <end position="186"/>
    </location>
</feature>
<protein>
    <recommendedName>
        <fullName evidence="8">Cation/H+ exchanger transmembrane domain-containing protein</fullName>
    </recommendedName>
</protein>
<feature type="transmembrane region" description="Helical" evidence="7">
    <location>
        <begin position="99"/>
        <end position="118"/>
    </location>
</feature>
<comment type="subcellular location">
    <subcellularLocation>
        <location evidence="1">Membrane</location>
        <topology evidence="1">Multi-pass membrane protein</topology>
    </subcellularLocation>
</comment>
<evidence type="ECO:0000256" key="3">
    <source>
        <dbReference type="ARBA" id="ARBA00022692"/>
    </source>
</evidence>
<feature type="transmembrane region" description="Helical" evidence="7">
    <location>
        <begin position="198"/>
        <end position="221"/>
    </location>
</feature>
<evidence type="ECO:0000313" key="10">
    <source>
        <dbReference type="Proteomes" id="UP000033035"/>
    </source>
</evidence>
<evidence type="ECO:0000313" key="9">
    <source>
        <dbReference type="EMBL" id="KKB45406.1"/>
    </source>
</evidence>
<feature type="transmembrane region" description="Helical" evidence="7">
    <location>
        <begin position="299"/>
        <end position="318"/>
    </location>
</feature>
<comment type="caution">
    <text evidence="9">The sequence shown here is derived from an EMBL/GenBank/DDBJ whole genome shotgun (WGS) entry which is preliminary data.</text>
</comment>
<dbReference type="STRING" id="1203610.HMPREF1536_05423"/>
<dbReference type="Proteomes" id="UP000033035">
    <property type="component" value="Unassembled WGS sequence"/>
</dbReference>
<evidence type="ECO:0000259" key="8">
    <source>
        <dbReference type="Pfam" id="PF00999"/>
    </source>
</evidence>
<feature type="transmembrane region" description="Helical" evidence="7">
    <location>
        <begin position="353"/>
        <end position="369"/>
    </location>
</feature>
<gene>
    <name evidence="9" type="ORF">HMPREF1536_05423</name>
</gene>
<keyword evidence="4 7" id="KW-1133">Transmembrane helix</keyword>